<dbReference type="InterPro" id="IPR055347">
    <property type="entry name" value="UTP6_N"/>
</dbReference>
<dbReference type="Proteomes" id="UP000266861">
    <property type="component" value="Unassembled WGS sequence"/>
</dbReference>
<dbReference type="AlphaFoldDB" id="A0A397I8F0"/>
<protein>
    <recommendedName>
        <fullName evidence="1">U3 small nucleolar RNA-associated protein 6 N-terminal domain-containing protein</fullName>
    </recommendedName>
</protein>
<comment type="caution">
    <text evidence="2">The sequence shown here is derived from an EMBL/GenBank/DDBJ whole genome shotgun (WGS) entry which is preliminary data.</text>
</comment>
<evidence type="ECO:0000313" key="2">
    <source>
        <dbReference type="EMBL" id="RHZ69634.1"/>
    </source>
</evidence>
<sequence>MLIKNGRNIVQFNLEQIIPIWKRGKEIKDIIKKRSNFKYALKRRTRVKGFLKYIEYEMNLEKLRKMSKA</sequence>
<organism evidence="2 3">
    <name type="scientific">Diversispora epigaea</name>
    <dbReference type="NCBI Taxonomy" id="1348612"/>
    <lineage>
        <taxon>Eukaryota</taxon>
        <taxon>Fungi</taxon>
        <taxon>Fungi incertae sedis</taxon>
        <taxon>Mucoromycota</taxon>
        <taxon>Glomeromycotina</taxon>
        <taxon>Glomeromycetes</taxon>
        <taxon>Diversisporales</taxon>
        <taxon>Diversisporaceae</taxon>
        <taxon>Diversispora</taxon>
    </lineage>
</organism>
<dbReference type="EMBL" id="PQFF01000258">
    <property type="protein sequence ID" value="RHZ69634.1"/>
    <property type="molecule type" value="Genomic_DNA"/>
</dbReference>
<reference evidence="2 3" key="1">
    <citation type="submission" date="2018-08" db="EMBL/GenBank/DDBJ databases">
        <title>Genome and evolution of the arbuscular mycorrhizal fungus Diversispora epigaea (formerly Glomus versiforme) and its bacterial endosymbionts.</title>
        <authorList>
            <person name="Sun X."/>
            <person name="Fei Z."/>
            <person name="Harrison M."/>
        </authorList>
    </citation>
    <scope>NUCLEOTIDE SEQUENCE [LARGE SCALE GENOMIC DNA]</scope>
    <source>
        <strain evidence="2 3">IT104</strain>
    </source>
</reference>
<feature type="domain" description="U3 small nucleolar RNA-associated protein 6 N-terminal" evidence="1">
    <location>
        <begin position="25"/>
        <end position="65"/>
    </location>
</feature>
<evidence type="ECO:0000313" key="3">
    <source>
        <dbReference type="Proteomes" id="UP000266861"/>
    </source>
</evidence>
<keyword evidence="3" id="KW-1185">Reference proteome</keyword>
<dbReference type="Pfam" id="PF08640">
    <property type="entry name" value="U3_assoc_6"/>
    <property type="match status" value="1"/>
</dbReference>
<name>A0A397I8F0_9GLOM</name>
<proteinExistence type="predicted"/>
<gene>
    <name evidence="2" type="ORF">Glove_281g46</name>
</gene>
<accession>A0A397I8F0</accession>
<dbReference type="OrthoDB" id="28112at2759"/>
<evidence type="ECO:0000259" key="1">
    <source>
        <dbReference type="Pfam" id="PF08640"/>
    </source>
</evidence>